<reference evidence="2" key="3">
    <citation type="submission" date="2025-09" db="UniProtKB">
        <authorList>
            <consortium name="Ensembl"/>
        </authorList>
    </citation>
    <scope>IDENTIFICATION</scope>
    <source>
        <strain evidence="2">2N</strain>
    </source>
</reference>
<dbReference type="HOGENOM" id="CLU_014510_0_1_1"/>
<dbReference type="Gene3D" id="2.30.29.30">
    <property type="entry name" value="Pleckstrin-homology domain (PH domain)/Phosphotyrosine-binding domain (PTB)"/>
    <property type="match status" value="1"/>
</dbReference>
<dbReference type="Ensembl" id="ENSCPOT00000013988.3">
    <property type="protein sequence ID" value="ENSCPOP00000012478.3"/>
    <property type="gene ID" value="ENSCPOG00000013848.4"/>
</dbReference>
<dbReference type="OMA" id="RNNTLMY"/>
<reference evidence="3" key="1">
    <citation type="journal article" date="2011" name="Nature">
        <title>A high-resolution map of human evolutionary constraint using 29 mammals.</title>
        <authorList>
            <person name="Lindblad-Toh K."/>
            <person name="Garber M."/>
            <person name="Zuk O."/>
            <person name="Lin M.F."/>
            <person name="Parker B.J."/>
            <person name="Washietl S."/>
            <person name="Kheradpour P."/>
            <person name="Ernst J."/>
            <person name="Jordan G."/>
            <person name="Mauceli E."/>
            <person name="Ward L.D."/>
            <person name="Lowe C.B."/>
            <person name="Holloway A.K."/>
            <person name="Clamp M."/>
            <person name="Gnerre S."/>
            <person name="Alfoldi J."/>
            <person name="Beal K."/>
            <person name="Chang J."/>
            <person name="Clawson H."/>
            <person name="Cuff J."/>
            <person name="Di Palma F."/>
            <person name="Fitzgerald S."/>
            <person name="Flicek P."/>
            <person name="Guttman M."/>
            <person name="Hubisz M.J."/>
            <person name="Jaffe D.B."/>
            <person name="Jungreis I."/>
            <person name="Kent W.J."/>
            <person name="Kostka D."/>
            <person name="Lara M."/>
            <person name="Martins A.L."/>
            <person name="Massingham T."/>
            <person name="Moltke I."/>
            <person name="Raney B.J."/>
            <person name="Rasmussen M.D."/>
            <person name="Robinson J."/>
            <person name="Stark A."/>
            <person name="Vilella A.J."/>
            <person name="Wen J."/>
            <person name="Xie X."/>
            <person name="Zody M.C."/>
            <person name="Baldwin J."/>
            <person name="Bloom T."/>
            <person name="Chin C.W."/>
            <person name="Heiman D."/>
            <person name="Nicol R."/>
            <person name="Nusbaum C."/>
            <person name="Young S."/>
            <person name="Wilkinson J."/>
            <person name="Worley K.C."/>
            <person name="Kovar C.L."/>
            <person name="Muzny D.M."/>
            <person name="Gibbs R.A."/>
            <person name="Cree A."/>
            <person name="Dihn H.H."/>
            <person name="Fowler G."/>
            <person name="Jhangiani S."/>
            <person name="Joshi V."/>
            <person name="Lee S."/>
            <person name="Lewis L.R."/>
            <person name="Nazareth L.V."/>
            <person name="Okwuonu G."/>
            <person name="Santibanez J."/>
            <person name="Warren W.C."/>
            <person name="Mardis E.R."/>
            <person name="Weinstock G.M."/>
            <person name="Wilson R.K."/>
            <person name="Delehaunty K."/>
            <person name="Dooling D."/>
            <person name="Fronik C."/>
            <person name="Fulton L."/>
            <person name="Fulton B."/>
            <person name="Graves T."/>
            <person name="Minx P."/>
            <person name="Sodergren E."/>
            <person name="Birney E."/>
            <person name="Margulies E.H."/>
            <person name="Herrero J."/>
            <person name="Green E.D."/>
            <person name="Haussler D."/>
            <person name="Siepel A."/>
            <person name="Goldman N."/>
            <person name="Pollard K.S."/>
            <person name="Pedersen J.S."/>
            <person name="Lander E.S."/>
            <person name="Kellis M."/>
        </authorList>
    </citation>
    <scope>NUCLEOTIDE SEQUENCE [LARGE SCALE GENOMIC DNA]</scope>
    <source>
        <strain evidence="3">2N</strain>
    </source>
</reference>
<dbReference type="InterPro" id="IPR013625">
    <property type="entry name" value="PTB"/>
</dbReference>
<dbReference type="GO" id="GO:0007266">
    <property type="term" value="P:Rho protein signal transduction"/>
    <property type="evidence" value="ECO:0007669"/>
    <property type="project" value="TreeGrafter"/>
</dbReference>
<dbReference type="AlphaFoldDB" id="H0VPP3"/>
<sequence>MTCKLGTQRIQEPKDVLQKLQEMDAQGRVWSQDLILQVKDGWLQLLDIETKEELDSYRLDNIKAMDVALNTCSYNSILSITVQESGLPG</sequence>
<dbReference type="InParanoid" id="H0VPP3"/>
<evidence type="ECO:0000259" key="1">
    <source>
        <dbReference type="Pfam" id="PF08416"/>
    </source>
</evidence>
<dbReference type="GeneTree" id="ENSGT00940000158169"/>
<gene>
    <name evidence="2" type="primary">Eps8l3</name>
</gene>
<dbReference type="GO" id="GO:1900029">
    <property type="term" value="P:positive regulation of ruffle assembly"/>
    <property type="evidence" value="ECO:0007669"/>
    <property type="project" value="TreeGrafter"/>
</dbReference>
<organism evidence="2 3">
    <name type="scientific">Cavia porcellus</name>
    <name type="common">Guinea pig</name>
    <dbReference type="NCBI Taxonomy" id="10141"/>
    <lineage>
        <taxon>Eukaryota</taxon>
        <taxon>Metazoa</taxon>
        <taxon>Chordata</taxon>
        <taxon>Craniata</taxon>
        <taxon>Vertebrata</taxon>
        <taxon>Euteleostomi</taxon>
        <taxon>Mammalia</taxon>
        <taxon>Eutheria</taxon>
        <taxon>Euarchontoglires</taxon>
        <taxon>Glires</taxon>
        <taxon>Rodentia</taxon>
        <taxon>Hystricomorpha</taxon>
        <taxon>Caviidae</taxon>
        <taxon>Cavia</taxon>
    </lineage>
</organism>
<dbReference type="STRING" id="10141.ENSCPOP00000012478"/>
<dbReference type="InterPro" id="IPR011993">
    <property type="entry name" value="PH-like_dom_sf"/>
</dbReference>
<dbReference type="SUPFAM" id="SSF50729">
    <property type="entry name" value="PH domain-like"/>
    <property type="match status" value="1"/>
</dbReference>
<keyword evidence="3" id="KW-1185">Reference proteome</keyword>
<dbReference type="EMBL" id="AAKN02004531">
    <property type="status" value="NOT_ANNOTATED_CDS"/>
    <property type="molecule type" value="Genomic_DNA"/>
</dbReference>
<dbReference type="CDD" id="cd01210">
    <property type="entry name" value="PTB_EPS8"/>
    <property type="match status" value="1"/>
</dbReference>
<dbReference type="eggNOG" id="KOG3557">
    <property type="taxonomic scope" value="Eukaryota"/>
</dbReference>
<dbReference type="VEuPathDB" id="HostDB:ENSCPOG00000013848"/>
<dbReference type="GO" id="GO:0035023">
    <property type="term" value="P:regulation of Rho protein signal transduction"/>
    <property type="evidence" value="ECO:0007669"/>
    <property type="project" value="TreeGrafter"/>
</dbReference>
<dbReference type="InterPro" id="IPR039801">
    <property type="entry name" value="EPS8-like"/>
</dbReference>
<feature type="domain" description="PTB" evidence="1">
    <location>
        <begin position="1"/>
        <end position="86"/>
    </location>
</feature>
<evidence type="ECO:0000313" key="3">
    <source>
        <dbReference type="Proteomes" id="UP000005447"/>
    </source>
</evidence>
<name>H0VPP3_CAVPO</name>
<dbReference type="PANTHER" id="PTHR12287:SF22">
    <property type="entry name" value="EPIDERMAL GROWTH FACTOR RECEPTOR KINASE SUBSTRATE 8-LIKE PROTEIN 3"/>
    <property type="match status" value="1"/>
</dbReference>
<protein>
    <recommendedName>
        <fullName evidence="1">PTB domain-containing protein</fullName>
    </recommendedName>
</protein>
<evidence type="ECO:0000313" key="2">
    <source>
        <dbReference type="Ensembl" id="ENSCPOP00000012478.3"/>
    </source>
</evidence>
<dbReference type="InterPro" id="IPR033928">
    <property type="entry name" value="EPS8_PTB"/>
</dbReference>
<dbReference type="GO" id="GO:0003779">
    <property type="term" value="F:actin binding"/>
    <property type="evidence" value="ECO:0007669"/>
    <property type="project" value="TreeGrafter"/>
</dbReference>
<reference evidence="2" key="2">
    <citation type="submission" date="2025-08" db="UniProtKB">
        <authorList>
            <consortium name="Ensembl"/>
        </authorList>
    </citation>
    <scope>IDENTIFICATION</scope>
    <source>
        <strain evidence="2">2N</strain>
    </source>
</reference>
<dbReference type="GO" id="GO:0032587">
    <property type="term" value="C:ruffle membrane"/>
    <property type="evidence" value="ECO:0007669"/>
    <property type="project" value="TreeGrafter"/>
</dbReference>
<dbReference type="Pfam" id="PF08416">
    <property type="entry name" value="PTB"/>
    <property type="match status" value="1"/>
</dbReference>
<dbReference type="GO" id="GO:0031982">
    <property type="term" value="C:vesicle"/>
    <property type="evidence" value="ECO:0007669"/>
    <property type="project" value="TreeGrafter"/>
</dbReference>
<dbReference type="Proteomes" id="UP000005447">
    <property type="component" value="Unassembled WGS sequence"/>
</dbReference>
<proteinExistence type="predicted"/>
<accession>H0VPP3</accession>
<dbReference type="PANTHER" id="PTHR12287">
    <property type="entry name" value="EPIDERMAL GROWTH FACTOR RECEPTOR KINASE SUBSTRATE EPS8-RELATED PROTEIN"/>
    <property type="match status" value="1"/>
</dbReference>